<dbReference type="PANTHER" id="PTHR28630">
    <property type="match status" value="1"/>
</dbReference>
<feature type="compositionally biased region" description="Polar residues" evidence="1">
    <location>
        <begin position="43"/>
        <end position="55"/>
    </location>
</feature>
<proteinExistence type="predicted"/>
<dbReference type="SUPFAM" id="SSF52833">
    <property type="entry name" value="Thioredoxin-like"/>
    <property type="match status" value="1"/>
</dbReference>
<protein>
    <submittedName>
        <fullName evidence="2">Uncharacterized protein</fullName>
    </submittedName>
</protein>
<name>A0A8H3B0Q7_9AGAM</name>
<dbReference type="EMBL" id="CAJMWR010002435">
    <property type="protein sequence ID" value="CAE6444882.1"/>
    <property type="molecule type" value="Genomic_DNA"/>
</dbReference>
<dbReference type="Gene3D" id="3.40.30.10">
    <property type="entry name" value="Glutaredoxin"/>
    <property type="match status" value="1"/>
</dbReference>
<reference evidence="2" key="1">
    <citation type="submission" date="2021-01" db="EMBL/GenBank/DDBJ databases">
        <authorList>
            <person name="Kaushik A."/>
        </authorList>
    </citation>
    <scope>NUCLEOTIDE SEQUENCE</scope>
    <source>
        <strain evidence="2">AG1-1A</strain>
    </source>
</reference>
<dbReference type="PANTHER" id="PTHR28630:SF3">
    <property type="entry name" value="PEROXIREDOXIN-LIKE 2C"/>
    <property type="match status" value="1"/>
</dbReference>
<sequence>MPTDTAEDTEVPFPPSKRHPYIHHNSSSSTTFQTSLSSFTHSAPTLPSQSQTSLGHSIKARYPDPYSDNPFLPLRELRRLRSTEVLSNGVVAHSPLAEVWKPSPALNETPKPRSRAMSLILSALADSSSMHTPVLTPNLAYSDEEDLGNVDFSPTSSNGARPYTSYFARNVRGRSNSIDSEYEELDTPAEYRTAVSSDIFQVAATPEDGDTGAPVDTNEQDKKVLGGSEMNLPESTATLQIQDDKAQNPCTPARKRPPPIQVGNQGPRFTTAQIIAASPNTHEPSPGLEILKTSVTIQTDATFITVEEEEENDIVESPTRRSVKLSDANPYYAHEQTELGKKRTVEYGWKQFFVQSSGSGISSRILDASSSPLLLRTTHTYPSHTPRHHVDRQTASFRGIVQTWTQSSDSVSFYSDAERSNTSVIVPAVEQAQQKETSYMRSESVFETSIESASVSRTSRDVLSQSRVGSCEDVVLTRGVLPPTRKPVPQFEQHELAEMTKPQPQLSLPESEPVLTPSSPSPVSAFSFNSAPVRSKPKAKKRKKLRKLVISHPLANDENNLPTAGLSQTTLPIGPKVTYSSSIGSLRDELLGKASSLRVPSLNPSQKRPKKSKKQPPPPFDKYGLPDEDQLRLASEMYVYDENSRPVRFGDIFMGQKTAICFIRHFWCPLCQDYMSSIVHLTEPSLVKKAGVKLVIIGNGSPSMLKSYKTDIFKCPYEMYTDPDRALYNALGMTLRTNDGGSDEEKGSYVKHGTFTGTMLVLKRAMKMPLANAGDIKQLGGEFILGPGLNCSFASRMHTTRSHIPIRNLLQAAGVSMNPWETDLSILRSPTDSLRWTDAQNEDMNSMIRKGLQASCGDEGCPFEPDVKETKLDIREFQRLIDRLKEEDSGPVEYPTTYLKEVLGESLTELDQLEAVAEVRGTW</sequence>
<feature type="region of interest" description="Disordered" evidence="1">
    <location>
        <begin position="595"/>
        <end position="626"/>
    </location>
</feature>
<dbReference type="Proteomes" id="UP000663840">
    <property type="component" value="Unassembled WGS sequence"/>
</dbReference>
<feature type="region of interest" description="Disordered" evidence="1">
    <location>
        <begin position="1"/>
        <end position="55"/>
    </location>
</feature>
<feature type="region of interest" description="Disordered" evidence="1">
    <location>
        <begin position="498"/>
        <end position="545"/>
    </location>
</feature>
<comment type="caution">
    <text evidence="2">The sequence shown here is derived from an EMBL/GenBank/DDBJ whole genome shotgun (WGS) entry which is preliminary data.</text>
</comment>
<evidence type="ECO:0000313" key="2">
    <source>
        <dbReference type="EMBL" id="CAE6444882.1"/>
    </source>
</evidence>
<feature type="compositionally biased region" description="Basic residues" evidence="1">
    <location>
        <begin position="535"/>
        <end position="545"/>
    </location>
</feature>
<feature type="compositionally biased region" description="Acidic residues" evidence="1">
    <location>
        <begin position="1"/>
        <end position="10"/>
    </location>
</feature>
<dbReference type="AlphaFoldDB" id="A0A8H3B0Q7"/>
<dbReference type="Pfam" id="PF13911">
    <property type="entry name" value="AhpC-TSA_2"/>
    <property type="match status" value="1"/>
</dbReference>
<accession>A0A8H3B0Q7</accession>
<dbReference type="InterPro" id="IPR032801">
    <property type="entry name" value="PXL2A/B/C"/>
</dbReference>
<evidence type="ECO:0000313" key="3">
    <source>
        <dbReference type="Proteomes" id="UP000663840"/>
    </source>
</evidence>
<evidence type="ECO:0000256" key="1">
    <source>
        <dbReference type="SAM" id="MobiDB-lite"/>
    </source>
</evidence>
<dbReference type="InterPro" id="IPR036249">
    <property type="entry name" value="Thioredoxin-like_sf"/>
</dbReference>
<gene>
    <name evidence="2" type="ORF">RDB_LOCUS83475</name>
</gene>
<feature type="compositionally biased region" description="Low complexity" evidence="1">
    <location>
        <begin position="506"/>
        <end position="534"/>
    </location>
</feature>
<dbReference type="CDD" id="cd02970">
    <property type="entry name" value="PRX_like2"/>
    <property type="match status" value="1"/>
</dbReference>
<feature type="compositionally biased region" description="Low complexity" evidence="1">
    <location>
        <begin position="26"/>
        <end position="42"/>
    </location>
</feature>
<organism evidence="2 3">
    <name type="scientific">Rhizoctonia solani</name>
    <dbReference type="NCBI Taxonomy" id="456999"/>
    <lineage>
        <taxon>Eukaryota</taxon>
        <taxon>Fungi</taxon>
        <taxon>Dikarya</taxon>
        <taxon>Basidiomycota</taxon>
        <taxon>Agaricomycotina</taxon>
        <taxon>Agaricomycetes</taxon>
        <taxon>Cantharellales</taxon>
        <taxon>Ceratobasidiaceae</taxon>
        <taxon>Rhizoctonia</taxon>
    </lineage>
</organism>